<reference evidence="1" key="1">
    <citation type="journal article" date="2014" name="Int. J. Syst. Evol. Microbiol.">
        <title>Complete genome sequence of Corynebacterium casei LMG S-19264T (=DSM 44701T), isolated from a smear-ripened cheese.</title>
        <authorList>
            <consortium name="US DOE Joint Genome Institute (JGI-PGF)"/>
            <person name="Walter F."/>
            <person name="Albersmeier A."/>
            <person name="Kalinowski J."/>
            <person name="Ruckert C."/>
        </authorList>
    </citation>
    <scope>NUCLEOTIDE SEQUENCE</scope>
    <source>
        <strain evidence="1">JCM 4646</strain>
    </source>
</reference>
<protein>
    <submittedName>
        <fullName evidence="1">Uncharacterized protein</fullName>
    </submittedName>
</protein>
<dbReference type="EMBL" id="BNBO01000032">
    <property type="protein sequence ID" value="GHH77148.1"/>
    <property type="molecule type" value="Genomic_DNA"/>
</dbReference>
<dbReference type="GeneID" id="95355376"/>
<dbReference type="AlphaFoldDB" id="A0A919G416"/>
<gene>
    <name evidence="1" type="ORF">GCM10018781_50030</name>
</gene>
<comment type="caution">
    <text evidence="1">The sequence shown here is derived from an EMBL/GenBank/DDBJ whole genome shotgun (WGS) entry which is preliminary data.</text>
</comment>
<accession>A0A919G416</accession>
<evidence type="ECO:0000313" key="1">
    <source>
        <dbReference type="EMBL" id="GHH77148.1"/>
    </source>
</evidence>
<name>A0A919G416_9ACTN</name>
<organism evidence="1 2">
    <name type="scientific">Kitasatospora indigofera</name>
    <dbReference type="NCBI Taxonomy" id="67307"/>
    <lineage>
        <taxon>Bacteria</taxon>
        <taxon>Bacillati</taxon>
        <taxon>Actinomycetota</taxon>
        <taxon>Actinomycetes</taxon>
        <taxon>Kitasatosporales</taxon>
        <taxon>Streptomycetaceae</taxon>
        <taxon>Kitasatospora</taxon>
    </lineage>
</organism>
<sequence length="343" mass="36814">MHTDLLYDLLEVDRQAGPAELLRTSRAVHQLPYLVLSLLAREEVRMGEPARAELRRARARTEHYAELARGLEQSTGVRAIRGLRLAGYYPSGLLRPQGDLELVAPGEAALWRAVARLVADHPVEEIGVTVFGGRPRHTAVTLDWPAADPLVDPWYRVGLCTAALAGDLAAVPVRPVLVAEDHVECLIALAEEGLRRAFQVRDVVDVLMLAQLPFDPVETAALVAAYRLAPEAAALLDLAAAHVPLGPLAGVRAALEPEVGAELRRRAAAPAARAGRAAGPRHGVLLRRTVTRDDWDGSRCIPFEHGELLLTPVADYLLPADGAAAQPRDAAALAALHAWDATG</sequence>
<reference evidence="1" key="2">
    <citation type="submission" date="2020-09" db="EMBL/GenBank/DDBJ databases">
        <authorList>
            <person name="Sun Q."/>
            <person name="Ohkuma M."/>
        </authorList>
    </citation>
    <scope>NUCLEOTIDE SEQUENCE</scope>
    <source>
        <strain evidence="1">JCM 4646</strain>
    </source>
</reference>
<dbReference type="Proteomes" id="UP000617734">
    <property type="component" value="Unassembled WGS sequence"/>
</dbReference>
<keyword evidence="2" id="KW-1185">Reference proteome</keyword>
<evidence type="ECO:0000313" key="2">
    <source>
        <dbReference type="Proteomes" id="UP000617734"/>
    </source>
</evidence>
<proteinExistence type="predicted"/>
<dbReference type="RefSeq" id="WP_190213149.1">
    <property type="nucleotide sequence ID" value="NZ_BNBO01000032.1"/>
</dbReference>